<gene>
    <name evidence="1" type="ORF">IHE45_16G064800</name>
</gene>
<reference evidence="2" key="1">
    <citation type="journal article" date="2022" name="Nat. Commun.">
        <title>Chromosome evolution and the genetic basis of agronomically important traits in greater yam.</title>
        <authorList>
            <person name="Bredeson J.V."/>
            <person name="Lyons J.B."/>
            <person name="Oniyinde I.O."/>
            <person name="Okereke N.R."/>
            <person name="Kolade O."/>
            <person name="Nnabue I."/>
            <person name="Nwadili C.O."/>
            <person name="Hribova E."/>
            <person name="Parker M."/>
            <person name="Nwogha J."/>
            <person name="Shu S."/>
            <person name="Carlson J."/>
            <person name="Kariba R."/>
            <person name="Muthemba S."/>
            <person name="Knop K."/>
            <person name="Barton G.J."/>
            <person name="Sherwood A.V."/>
            <person name="Lopez-Montes A."/>
            <person name="Asiedu R."/>
            <person name="Jamnadass R."/>
            <person name="Muchugi A."/>
            <person name="Goodstein D."/>
            <person name="Egesi C.N."/>
            <person name="Featherston J."/>
            <person name="Asfaw A."/>
            <person name="Simpson G.G."/>
            <person name="Dolezel J."/>
            <person name="Hendre P.S."/>
            <person name="Van Deynze A."/>
            <person name="Kumar P.L."/>
            <person name="Obidiegwu J.E."/>
            <person name="Bhattacharjee R."/>
            <person name="Rokhsar D.S."/>
        </authorList>
    </citation>
    <scope>NUCLEOTIDE SEQUENCE [LARGE SCALE GENOMIC DNA]</scope>
    <source>
        <strain evidence="2">cv. TDa95/00328</strain>
    </source>
</reference>
<organism evidence="1 2">
    <name type="scientific">Dioscorea alata</name>
    <name type="common">Purple yam</name>
    <dbReference type="NCBI Taxonomy" id="55571"/>
    <lineage>
        <taxon>Eukaryota</taxon>
        <taxon>Viridiplantae</taxon>
        <taxon>Streptophyta</taxon>
        <taxon>Embryophyta</taxon>
        <taxon>Tracheophyta</taxon>
        <taxon>Spermatophyta</taxon>
        <taxon>Magnoliopsida</taxon>
        <taxon>Liliopsida</taxon>
        <taxon>Dioscoreales</taxon>
        <taxon>Dioscoreaceae</taxon>
        <taxon>Dioscorea</taxon>
    </lineage>
</organism>
<accession>A0ACB7UI32</accession>
<comment type="caution">
    <text evidence="1">The sequence shown here is derived from an EMBL/GenBank/DDBJ whole genome shotgun (WGS) entry which is preliminary data.</text>
</comment>
<evidence type="ECO:0000313" key="1">
    <source>
        <dbReference type="EMBL" id="KAH7659944.1"/>
    </source>
</evidence>
<name>A0ACB7UI32_DIOAL</name>
<keyword evidence="2" id="KW-1185">Reference proteome</keyword>
<dbReference type="Proteomes" id="UP000827976">
    <property type="component" value="Chromosome 16"/>
</dbReference>
<dbReference type="EMBL" id="CM037026">
    <property type="protein sequence ID" value="KAH7659944.1"/>
    <property type="molecule type" value="Genomic_DNA"/>
</dbReference>
<proteinExistence type="predicted"/>
<evidence type="ECO:0000313" key="2">
    <source>
        <dbReference type="Proteomes" id="UP000827976"/>
    </source>
</evidence>
<protein>
    <submittedName>
        <fullName evidence="1">Uncharacterized protein</fullName>
    </submittedName>
</protein>
<sequence length="82" mass="9380">MESTFNELKELISSWLVEIKSLHEERIDILNKLANLQNTLVDVKSIKSSKAFLLLAEQLEKSKPEVDQCRISLEKLQVVAGR</sequence>